<keyword evidence="1" id="KW-0805">Transcription regulation</keyword>
<keyword evidence="2" id="KW-0238">DNA-binding</keyword>
<dbReference type="PANTHER" id="PTHR30146:SF153">
    <property type="entry name" value="LACTOSE OPERON REPRESSOR"/>
    <property type="match status" value="1"/>
</dbReference>
<sequence>MSSTKLGKSATRADVARLAGVSESTVSYALSGERSISEDTRARIEEAMHQLGYVPNAMAQALARKKSGMLALLFPIGERGFDETDFEYVQAATKAASASGYQLLLWPNGVEDTDALKKIVSQGLVEGVLLMEVRAQDPRVDVLLESGTPFCLIGRTTDSENLTYVDADFSEWGPMALEHLAELGHTTIGLISMREELIEAGYGPGVRTEGPLVRRASELGVSVAIKHVKATIRDGRQAFEELMAEHPDLTAVIGFNEPALIGALEAAGSRGLRVPEDLSIMSFGISDVAANMTVPAQTTIGVDGRELGRKAADYLIARLNGDSTSTLQFLAKPQFVNRGSTTASPQLRA</sequence>
<protein>
    <submittedName>
        <fullName evidence="6">Unannotated protein</fullName>
    </submittedName>
</protein>
<feature type="domain" description="HTH lacI-type" evidence="4">
    <location>
        <begin position="10"/>
        <end position="64"/>
    </location>
</feature>
<organism evidence="6">
    <name type="scientific">freshwater metagenome</name>
    <dbReference type="NCBI Taxonomy" id="449393"/>
    <lineage>
        <taxon>unclassified sequences</taxon>
        <taxon>metagenomes</taxon>
        <taxon>ecological metagenomes</taxon>
    </lineage>
</organism>
<evidence type="ECO:0000256" key="2">
    <source>
        <dbReference type="ARBA" id="ARBA00023125"/>
    </source>
</evidence>
<dbReference type="InterPro" id="IPR046335">
    <property type="entry name" value="LacI/GalR-like_sensor"/>
</dbReference>
<dbReference type="PANTHER" id="PTHR30146">
    <property type="entry name" value="LACI-RELATED TRANSCRIPTIONAL REPRESSOR"/>
    <property type="match status" value="1"/>
</dbReference>
<proteinExistence type="predicted"/>
<dbReference type="Gene3D" id="1.10.260.40">
    <property type="entry name" value="lambda repressor-like DNA-binding domains"/>
    <property type="match status" value="1"/>
</dbReference>
<dbReference type="InterPro" id="IPR028082">
    <property type="entry name" value="Peripla_BP_I"/>
</dbReference>
<feature type="domain" description="HTH cro/C1-type" evidence="5">
    <location>
        <begin position="11"/>
        <end position="54"/>
    </location>
</feature>
<dbReference type="CDD" id="cd01392">
    <property type="entry name" value="HTH_LacI"/>
    <property type="match status" value="1"/>
</dbReference>
<dbReference type="GO" id="GO:0003700">
    <property type="term" value="F:DNA-binding transcription factor activity"/>
    <property type="evidence" value="ECO:0007669"/>
    <property type="project" value="TreeGrafter"/>
</dbReference>
<evidence type="ECO:0000256" key="3">
    <source>
        <dbReference type="ARBA" id="ARBA00023163"/>
    </source>
</evidence>
<evidence type="ECO:0000256" key="1">
    <source>
        <dbReference type="ARBA" id="ARBA00023015"/>
    </source>
</evidence>
<keyword evidence="3" id="KW-0804">Transcription</keyword>
<dbReference type="EMBL" id="CAEZTD010000007">
    <property type="protein sequence ID" value="CAB4552935.1"/>
    <property type="molecule type" value="Genomic_DNA"/>
</dbReference>
<evidence type="ECO:0000259" key="5">
    <source>
        <dbReference type="PROSITE" id="PS50943"/>
    </source>
</evidence>
<dbReference type="InterPro" id="IPR000843">
    <property type="entry name" value="HTH_LacI"/>
</dbReference>
<dbReference type="SUPFAM" id="SSF53822">
    <property type="entry name" value="Periplasmic binding protein-like I"/>
    <property type="match status" value="1"/>
</dbReference>
<reference evidence="6" key="1">
    <citation type="submission" date="2020-05" db="EMBL/GenBank/DDBJ databases">
        <authorList>
            <person name="Chiriac C."/>
            <person name="Salcher M."/>
            <person name="Ghai R."/>
            <person name="Kavagutti S V."/>
        </authorList>
    </citation>
    <scope>NUCLEOTIDE SEQUENCE</scope>
</reference>
<dbReference type="PROSITE" id="PS50943">
    <property type="entry name" value="HTH_CROC1"/>
    <property type="match status" value="1"/>
</dbReference>
<accession>A0A6J6CP30</accession>
<dbReference type="SMART" id="SM00354">
    <property type="entry name" value="HTH_LACI"/>
    <property type="match status" value="1"/>
</dbReference>
<gene>
    <name evidence="6" type="ORF">UFOPK1591_00172</name>
</gene>
<dbReference type="Pfam" id="PF00356">
    <property type="entry name" value="LacI"/>
    <property type="match status" value="1"/>
</dbReference>
<dbReference type="Pfam" id="PF13377">
    <property type="entry name" value="Peripla_BP_3"/>
    <property type="match status" value="1"/>
</dbReference>
<name>A0A6J6CP30_9ZZZZ</name>
<evidence type="ECO:0000313" key="6">
    <source>
        <dbReference type="EMBL" id="CAB4552935.1"/>
    </source>
</evidence>
<dbReference type="PROSITE" id="PS50932">
    <property type="entry name" value="HTH_LACI_2"/>
    <property type="match status" value="1"/>
</dbReference>
<dbReference type="InterPro" id="IPR010982">
    <property type="entry name" value="Lambda_DNA-bd_dom_sf"/>
</dbReference>
<evidence type="ECO:0000259" key="4">
    <source>
        <dbReference type="PROSITE" id="PS50932"/>
    </source>
</evidence>
<dbReference type="InterPro" id="IPR001387">
    <property type="entry name" value="Cro/C1-type_HTH"/>
</dbReference>
<dbReference type="GO" id="GO:0000976">
    <property type="term" value="F:transcription cis-regulatory region binding"/>
    <property type="evidence" value="ECO:0007669"/>
    <property type="project" value="TreeGrafter"/>
</dbReference>
<dbReference type="AlphaFoldDB" id="A0A6J6CP30"/>
<dbReference type="SUPFAM" id="SSF47413">
    <property type="entry name" value="lambda repressor-like DNA-binding domains"/>
    <property type="match status" value="1"/>
</dbReference>
<dbReference type="Gene3D" id="3.40.50.2300">
    <property type="match status" value="2"/>
</dbReference>